<keyword evidence="1 5" id="KW-0285">Flavoprotein</keyword>
<keyword evidence="2 5" id="KW-0288">FMN</keyword>
<feature type="domain" description="DUS-like FMN-binding" evidence="8">
    <location>
        <begin position="9"/>
        <end position="281"/>
    </location>
</feature>
<dbReference type="GO" id="GO:0050660">
    <property type="term" value="F:flavin adenine dinucleotide binding"/>
    <property type="evidence" value="ECO:0007669"/>
    <property type="project" value="InterPro"/>
</dbReference>
<evidence type="ECO:0000256" key="5">
    <source>
        <dbReference type="PIRNR" id="PIRNR006621"/>
    </source>
</evidence>
<sequence length="300" mass="34795">MSSPDLFYLAPLQGFTDFVYRRCYQQLFGDIDEYYIPYIAAGSGSKIRNSQFREILPENNGQLLVVPQILCANGEETKQLAGELRNFGYRKVNLNLGCPYPMATNRGRGTGLLENPEKLKEVLDILFGEFDFEVSVKFRAGLICEHTIFDRLELLGSYPFRKMIFHPRTANQLYKGTANRELFARLASMSQHPLVYNGDIQSVSDLDEIKRQVPNQNEWMIGRGILADPFLVSRLKGHLPNQATQRDMKWQFHEMMLESYRQIFPDQGQVFEKMKAFWSYFQRVLPTRTKLLNPSKKPEI</sequence>
<keyword evidence="3 5" id="KW-0819">tRNA processing</keyword>
<dbReference type="SUPFAM" id="SSF51395">
    <property type="entry name" value="FMN-linked oxidoreductases"/>
    <property type="match status" value="1"/>
</dbReference>
<dbReference type="EMBL" id="JAPAAF010000017">
    <property type="protein sequence ID" value="MCW0483459.1"/>
    <property type="molecule type" value="Genomic_DNA"/>
</dbReference>
<feature type="binding site" evidence="7">
    <location>
        <position position="68"/>
    </location>
    <ligand>
        <name>FMN</name>
        <dbReference type="ChEBI" id="CHEBI:58210"/>
    </ligand>
</feature>
<dbReference type="PANTHER" id="PTHR45846:SF1">
    <property type="entry name" value="TRNA-DIHYDROURIDINE(47) SYNTHASE [NAD(P)(+)]-LIKE"/>
    <property type="match status" value="1"/>
</dbReference>
<comment type="cofactor">
    <cofactor evidence="5 7">
        <name>FMN</name>
        <dbReference type="ChEBI" id="CHEBI:58210"/>
    </cofactor>
</comment>
<evidence type="ECO:0000256" key="1">
    <source>
        <dbReference type="ARBA" id="ARBA00022630"/>
    </source>
</evidence>
<comment type="similarity">
    <text evidence="5">Belongs to the dus family.</text>
</comment>
<proteinExistence type="inferred from homology"/>
<accession>A0AA41Y7L9</accession>
<keyword evidence="7" id="KW-0547">Nucleotide-binding</keyword>
<feature type="binding site" evidence="7">
    <location>
        <position position="137"/>
    </location>
    <ligand>
        <name>FMN</name>
        <dbReference type="ChEBI" id="CHEBI:58210"/>
    </ligand>
</feature>
<dbReference type="RefSeq" id="WP_282592060.1">
    <property type="nucleotide sequence ID" value="NZ_JAPAAF010000017.1"/>
</dbReference>
<name>A0AA41Y7L9_9BACT</name>
<evidence type="ECO:0000256" key="7">
    <source>
        <dbReference type="PIRSR" id="PIRSR006621-2"/>
    </source>
</evidence>
<dbReference type="GO" id="GO:0003723">
    <property type="term" value="F:RNA binding"/>
    <property type="evidence" value="ECO:0007669"/>
    <property type="project" value="TreeGrafter"/>
</dbReference>
<dbReference type="PIRSF" id="PIRSF006621">
    <property type="entry name" value="Dus"/>
    <property type="match status" value="1"/>
</dbReference>
<dbReference type="Proteomes" id="UP001163821">
    <property type="component" value="Unassembled WGS sequence"/>
</dbReference>
<dbReference type="PANTHER" id="PTHR45846">
    <property type="entry name" value="TRNA-DIHYDROURIDINE(47) SYNTHASE [NAD(P)(+)]-LIKE"/>
    <property type="match status" value="1"/>
</dbReference>
<evidence type="ECO:0000313" key="9">
    <source>
        <dbReference type="EMBL" id="MCW0483459.1"/>
    </source>
</evidence>
<comment type="caution">
    <text evidence="9">The sequence shown here is derived from an EMBL/GenBank/DDBJ whole genome shotgun (WGS) entry which is preliminary data.</text>
</comment>
<evidence type="ECO:0000256" key="4">
    <source>
        <dbReference type="ARBA" id="ARBA00023002"/>
    </source>
</evidence>
<dbReference type="AlphaFoldDB" id="A0AA41Y7L9"/>
<keyword evidence="10" id="KW-1185">Reference proteome</keyword>
<comment type="function">
    <text evidence="5">Catalyzes the synthesis of 5,6-dihydrouridine (D), a modified base found in the D-loop of most tRNAs, via the reduction of the C5-C6 double bond in target uridines.</text>
</comment>
<evidence type="ECO:0000256" key="3">
    <source>
        <dbReference type="ARBA" id="ARBA00022694"/>
    </source>
</evidence>
<feature type="active site" description="Proton donor" evidence="6">
    <location>
        <position position="98"/>
    </location>
</feature>
<feature type="binding site" evidence="7">
    <location>
        <begin position="222"/>
        <end position="223"/>
    </location>
    <ligand>
        <name>FMN</name>
        <dbReference type="ChEBI" id="CHEBI:58210"/>
    </ligand>
</feature>
<evidence type="ECO:0000259" key="8">
    <source>
        <dbReference type="Pfam" id="PF01207"/>
    </source>
</evidence>
<reference evidence="9" key="1">
    <citation type="submission" date="2022-10" db="EMBL/GenBank/DDBJ databases">
        <title>Gaoshiqiia sediminis gen. nov., sp. nov., isolated from coastal sediment.</title>
        <authorList>
            <person name="Yu W.X."/>
            <person name="Mu D.S."/>
            <person name="Du J.Z."/>
            <person name="Liang Y.Q."/>
        </authorList>
    </citation>
    <scope>NUCLEOTIDE SEQUENCE</scope>
    <source>
        <strain evidence="9">A06</strain>
    </source>
</reference>
<protein>
    <recommendedName>
        <fullName evidence="5">tRNA-dihydrouridine synthase</fullName>
        <ecNumber evidence="5">1.3.1.-</ecNumber>
    </recommendedName>
</protein>
<dbReference type="GO" id="GO:0017150">
    <property type="term" value="F:tRNA dihydrouridine synthase activity"/>
    <property type="evidence" value="ECO:0007669"/>
    <property type="project" value="InterPro"/>
</dbReference>
<gene>
    <name evidence="9" type="ORF">N2K84_12010</name>
</gene>
<organism evidence="9 10">
    <name type="scientific">Gaoshiqia sediminis</name>
    <dbReference type="NCBI Taxonomy" id="2986998"/>
    <lineage>
        <taxon>Bacteria</taxon>
        <taxon>Pseudomonadati</taxon>
        <taxon>Bacteroidota</taxon>
        <taxon>Bacteroidia</taxon>
        <taxon>Marinilabiliales</taxon>
        <taxon>Prolixibacteraceae</taxon>
        <taxon>Gaoshiqia</taxon>
    </lineage>
</organism>
<dbReference type="Pfam" id="PF01207">
    <property type="entry name" value="Dus"/>
    <property type="match status" value="1"/>
</dbReference>
<dbReference type="CDD" id="cd02801">
    <property type="entry name" value="DUS_like_FMN"/>
    <property type="match status" value="1"/>
</dbReference>
<dbReference type="Gene3D" id="3.20.20.70">
    <property type="entry name" value="Aldolase class I"/>
    <property type="match status" value="1"/>
</dbReference>
<keyword evidence="4 5" id="KW-0560">Oxidoreductase</keyword>
<evidence type="ECO:0000256" key="2">
    <source>
        <dbReference type="ARBA" id="ARBA00022643"/>
    </source>
</evidence>
<dbReference type="InterPro" id="IPR013785">
    <property type="entry name" value="Aldolase_TIM"/>
</dbReference>
<dbReference type="EC" id="1.3.1.-" evidence="5"/>
<feature type="binding site" evidence="7">
    <location>
        <position position="166"/>
    </location>
    <ligand>
        <name>FMN</name>
        <dbReference type="ChEBI" id="CHEBI:58210"/>
    </ligand>
</feature>
<dbReference type="InterPro" id="IPR035587">
    <property type="entry name" value="DUS-like_FMN-bd"/>
</dbReference>
<evidence type="ECO:0000256" key="6">
    <source>
        <dbReference type="PIRSR" id="PIRSR006621-1"/>
    </source>
</evidence>
<evidence type="ECO:0000313" key="10">
    <source>
        <dbReference type="Proteomes" id="UP001163821"/>
    </source>
</evidence>
<dbReference type="InterPro" id="IPR001269">
    <property type="entry name" value="DUS_fam"/>
</dbReference>